<evidence type="ECO:0000259" key="1">
    <source>
        <dbReference type="Pfam" id="PF07776"/>
    </source>
</evidence>
<reference evidence="2" key="3">
    <citation type="journal article" date="2004" name="Trends Parasitol.">
        <title>The Anopheles gambiae genome: an update.</title>
        <authorList>
            <person name="Mongin E."/>
            <person name="Louis C."/>
            <person name="Holt R.A."/>
            <person name="Birney E."/>
            <person name="Collins F.H."/>
        </authorList>
    </citation>
    <scope>NUCLEOTIDE SEQUENCE</scope>
    <source>
        <strain evidence="2">PEST</strain>
    </source>
</reference>
<dbReference type="InterPro" id="IPR012934">
    <property type="entry name" value="Znf_AD"/>
</dbReference>
<dbReference type="VEuPathDB" id="VectorBase:AGAP029373"/>
<protein>
    <submittedName>
        <fullName evidence="2">AGAP006929-PA</fullName>
    </submittedName>
</protein>
<name>A0NBM0_ANOGA</name>
<dbReference type="AlphaFoldDB" id="A0NBM0"/>
<reference evidence="2" key="4">
    <citation type="journal article" date="2007" name="Genome Biol.">
        <title>Update of the Anopheles gambiae PEST genome assembly.</title>
        <authorList>
            <person name="Sharakhova M.V."/>
            <person name="Hammond M.P."/>
            <person name="Lobo N.F."/>
            <person name="Krzywinski J."/>
            <person name="Unger M.F."/>
            <person name="Hillenmeyer M.E."/>
            <person name="Bruggner R.V."/>
            <person name="Birney E."/>
            <person name="Collins F.H."/>
        </authorList>
    </citation>
    <scope>NUCLEOTIDE SEQUENCE</scope>
    <source>
        <strain evidence="2">PEST</strain>
    </source>
</reference>
<sequence>MKQVFPIVIANQIGLPMNVCTECVKTVETFYMFSSQVLANQNKLLATLPNKKTMNKKVPTHWQLLKILYSMSSTKFPI</sequence>
<dbReference type="EMBL" id="AAAB01008807">
    <property type="protein sequence ID" value="EAU77687.1"/>
    <property type="molecule type" value="Genomic_DNA"/>
</dbReference>
<dbReference type="Pfam" id="PF07776">
    <property type="entry name" value="zf-AD"/>
    <property type="match status" value="1"/>
</dbReference>
<feature type="domain" description="ZAD" evidence="1">
    <location>
        <begin position="2"/>
        <end position="45"/>
    </location>
</feature>
<dbReference type="GO" id="GO:0008270">
    <property type="term" value="F:zinc ion binding"/>
    <property type="evidence" value="ECO:0007669"/>
    <property type="project" value="InterPro"/>
</dbReference>
<proteinExistence type="predicted"/>
<reference evidence="2" key="5">
    <citation type="submission" date="2011-05" db="EMBL/GenBank/DDBJ databases">
        <authorList>
            <consortium name="VectorBase"/>
        </authorList>
    </citation>
    <scope>NUCLEOTIDE SEQUENCE</scope>
    <source>
        <strain evidence="2">PEST</strain>
    </source>
</reference>
<dbReference type="SUPFAM" id="SSF57716">
    <property type="entry name" value="Glucocorticoid receptor-like (DNA-binding domain)"/>
    <property type="match status" value="1"/>
</dbReference>
<accession>A0NBM0</accession>
<dbReference type="GO" id="GO:0005634">
    <property type="term" value="C:nucleus"/>
    <property type="evidence" value="ECO:0007669"/>
    <property type="project" value="InterPro"/>
</dbReference>
<reference evidence="2" key="2">
    <citation type="submission" date="2002-03" db="EMBL/GenBank/DDBJ databases">
        <authorList>
            <consortium name="The Anopheles Genome Sequencing Consortium"/>
        </authorList>
    </citation>
    <scope>NUCLEOTIDE SEQUENCE</scope>
    <source>
        <strain evidence="2">PEST</strain>
    </source>
</reference>
<organism evidence="2">
    <name type="scientific">Anopheles gambiae</name>
    <name type="common">African malaria mosquito</name>
    <dbReference type="NCBI Taxonomy" id="7165"/>
    <lineage>
        <taxon>Eukaryota</taxon>
        <taxon>Metazoa</taxon>
        <taxon>Ecdysozoa</taxon>
        <taxon>Arthropoda</taxon>
        <taxon>Hexapoda</taxon>
        <taxon>Insecta</taxon>
        <taxon>Pterygota</taxon>
        <taxon>Neoptera</taxon>
        <taxon>Endopterygota</taxon>
        <taxon>Diptera</taxon>
        <taxon>Nematocera</taxon>
        <taxon>Culicoidea</taxon>
        <taxon>Culicidae</taxon>
        <taxon>Anophelinae</taxon>
        <taxon>Anopheles</taxon>
    </lineage>
</organism>
<evidence type="ECO:0000313" key="2">
    <source>
        <dbReference type="EMBL" id="EAU77687.1"/>
    </source>
</evidence>
<dbReference type="PaxDb" id="7165-AGAP006929-PA"/>
<comment type="caution">
    <text evidence="2">The sequence shown here is derived from an EMBL/GenBank/DDBJ whole genome shotgun (WGS) entry which is preliminary data.</text>
</comment>
<dbReference type="VEuPathDB" id="VectorBase:AGAMI1_010213"/>
<dbReference type="HOGENOM" id="CLU_2624010_0_0_1"/>
<gene>
    <name evidence="2" type="ORF">AgaP_AGAP006929</name>
</gene>
<dbReference type="Gene3D" id="3.40.1800.20">
    <property type="match status" value="1"/>
</dbReference>
<dbReference type="InParanoid" id="A0NBM0"/>
<reference evidence="2" key="1">
    <citation type="journal article" date="2002" name="Science">
        <title>The genome sequence of the malaria mosquito Anopheles gambiae.</title>
        <authorList>
            <person name="Holt R.A."/>
            <person name="Subramanian G.M."/>
            <person name="Halpern A."/>
            <person name="Sutton G.G."/>
            <person name="Charlab R."/>
            <person name="Nusskern D.R."/>
            <person name="Wincker P."/>
            <person name="Clark A.G."/>
            <person name="Ribeiro J.M."/>
            <person name="Wides R."/>
            <person name="Salzberg S.L."/>
            <person name="Loftus B."/>
            <person name="Yandell M."/>
            <person name="Majoros W.H."/>
            <person name="Rusch D.B."/>
            <person name="Lai Z."/>
            <person name="Kraft C.L."/>
            <person name="Abril J.F."/>
            <person name="Anthouard V."/>
            <person name="Arensburger P."/>
            <person name="Atkinson P.W."/>
            <person name="Baden H."/>
            <person name="de Berardinis V."/>
            <person name="Baldwin D."/>
            <person name="Benes V."/>
            <person name="Biedler J."/>
            <person name="Blass C."/>
            <person name="Bolanos R."/>
            <person name="Boscus D."/>
            <person name="Barnstead M."/>
            <person name="Cai S."/>
            <person name="Center A."/>
            <person name="Chaturverdi K."/>
            <person name="Christophides G.K."/>
            <person name="Chrystal M.A."/>
            <person name="Clamp M."/>
            <person name="Cravchik A."/>
            <person name="Curwen V."/>
            <person name="Dana A."/>
            <person name="Delcher A."/>
            <person name="Dew I."/>
            <person name="Evans C.A."/>
            <person name="Flanigan M."/>
            <person name="Grundschober-Freimoser A."/>
            <person name="Friedli L."/>
            <person name="Gu Z."/>
            <person name="Guan P."/>
            <person name="Guigo R."/>
            <person name="Hillenmeyer M.E."/>
            <person name="Hladun S.L."/>
            <person name="Hogan J.R."/>
            <person name="Hong Y.S."/>
            <person name="Hoover J."/>
            <person name="Jaillon O."/>
            <person name="Ke Z."/>
            <person name="Kodira C."/>
            <person name="Kokoza E."/>
            <person name="Koutsos A."/>
            <person name="Letunic I."/>
            <person name="Levitsky A."/>
            <person name="Liang Y."/>
            <person name="Lin J.J."/>
            <person name="Lobo N.F."/>
            <person name="Lopez J.R."/>
            <person name="Malek J.A."/>
            <person name="McIntosh T.C."/>
            <person name="Meister S."/>
            <person name="Miller J."/>
            <person name="Mobarry C."/>
            <person name="Mongin E."/>
            <person name="Murphy S.D."/>
            <person name="O'Brochta D.A."/>
            <person name="Pfannkoch C."/>
            <person name="Qi R."/>
            <person name="Regier M.A."/>
            <person name="Remington K."/>
            <person name="Shao H."/>
            <person name="Sharakhova M.V."/>
            <person name="Sitter C.D."/>
            <person name="Shetty J."/>
            <person name="Smith T.J."/>
            <person name="Strong R."/>
            <person name="Sun J."/>
            <person name="Thomasova D."/>
            <person name="Ton L.Q."/>
            <person name="Topalis P."/>
            <person name="Tu Z."/>
            <person name="Unger M.F."/>
            <person name="Walenz B."/>
            <person name="Wang A."/>
            <person name="Wang J."/>
            <person name="Wang M."/>
            <person name="Wang X."/>
            <person name="Woodford K.J."/>
            <person name="Wortman J.R."/>
            <person name="Wu M."/>
            <person name="Yao A."/>
            <person name="Zdobnov E.M."/>
            <person name="Zhang H."/>
            <person name="Zhao Q."/>
            <person name="Zhao S."/>
            <person name="Zhu S.C."/>
            <person name="Zhimulev I."/>
            <person name="Coluzzi M."/>
            <person name="della Torre A."/>
            <person name="Roth C.W."/>
            <person name="Louis C."/>
            <person name="Kalush F."/>
            <person name="Mural R.J."/>
            <person name="Myers E.W."/>
            <person name="Adams M.D."/>
            <person name="Smith H.O."/>
            <person name="Broder S."/>
            <person name="Gardner M.J."/>
            <person name="Fraser C.M."/>
            <person name="Birney E."/>
            <person name="Bork P."/>
            <person name="Brey P.T."/>
            <person name="Venter J.C."/>
            <person name="Weissenbach J."/>
            <person name="Kafatos F.C."/>
            <person name="Collins F.H."/>
            <person name="Hoffman S.L."/>
        </authorList>
    </citation>
    <scope>NUCLEOTIDE SEQUENCE [LARGE SCALE GENOMIC DNA]</scope>
    <source>
        <strain evidence="2">PEST</strain>
    </source>
</reference>